<name>A0A0D2EAZ1_9EURO</name>
<feature type="compositionally biased region" description="Basic and acidic residues" evidence="5">
    <location>
        <begin position="585"/>
        <end position="596"/>
    </location>
</feature>
<keyword evidence="4" id="KW-0539">Nucleus</keyword>
<organism evidence="7 8">
    <name type="scientific">Exophiala oligosperma</name>
    <dbReference type="NCBI Taxonomy" id="215243"/>
    <lineage>
        <taxon>Eukaryota</taxon>
        <taxon>Fungi</taxon>
        <taxon>Dikarya</taxon>
        <taxon>Ascomycota</taxon>
        <taxon>Pezizomycotina</taxon>
        <taxon>Eurotiomycetes</taxon>
        <taxon>Chaetothyriomycetidae</taxon>
        <taxon>Chaetothyriales</taxon>
        <taxon>Herpotrichiellaceae</taxon>
        <taxon>Exophiala</taxon>
    </lineage>
</organism>
<dbReference type="FunFam" id="1.10.30.10:FF:000041">
    <property type="entry name" value="HMG box family protein"/>
    <property type="match status" value="1"/>
</dbReference>
<protein>
    <recommendedName>
        <fullName evidence="6">HMG box domain-containing protein</fullName>
    </recommendedName>
</protein>
<dbReference type="PANTHER" id="PTHR10270">
    <property type="entry name" value="SOX TRANSCRIPTION FACTOR"/>
    <property type="match status" value="1"/>
</dbReference>
<accession>A0A0D2EAZ1</accession>
<gene>
    <name evidence="7" type="ORF">PV06_03562</name>
</gene>
<dbReference type="GO" id="GO:0000122">
    <property type="term" value="P:negative regulation of transcription by RNA polymerase II"/>
    <property type="evidence" value="ECO:0007669"/>
    <property type="project" value="TreeGrafter"/>
</dbReference>
<dbReference type="CDD" id="cd01389">
    <property type="entry name" value="HMG-box_ROX1-like"/>
    <property type="match status" value="1"/>
</dbReference>
<sequence length="898" mass="97674">MTSITTGPPPAPAWYRRLPKPPNEHNPSLHRASLLSQHHIFRDRPANYDAGEDCSRRTPSSVAERLPPIDGTDVVDRRPKSNASSRSASPSKRAGSLDMADDKPQSEATANGPNTREHLCLCPSEPKIPRPRNSFMLFRQHRQSSIMAQNPGLPIPDVSKIIGEQWRGLSSEAKEEWNMLAEEEKARHQQQYPGYRYQPRRNGKVSNQPSISGPSAAEPQDPCSKCGGKPMSYYNNLSPLYTPPTSTEQQAMAIQVPAKRSYVVSNPPPQRMPPASPQHIGQQKAFVEAYPYQRVDPRLVYAVPTAQPLPTPPSSDTQDAKRRRFNSNGVYIPARESYHEAQYGYAQSPVHHSAYSRPEVVQVHPSQVPLQHVQQVAKPTIVSPPRAVYPRPPQLQPVRPPHPHQRTRSSIALPPIETMVSQTPIKSPSVHSQGSGVEAMIMSIPVLNKIKVLSQISAPLPPPGPLSPKPEVRGAIIAIEGMDPATVNSMMNSLAEQLEKEGKFAVRIFGGPVPAPFRTERDASDAPTRTMTTEMYLSMLSEWHQISKEMVEYISTRPGEIELGRHPRPSLSFSSHDTSQTNPRHLMEKREEHETPENGVHSLDGKANTAPNSVVFSPKTMDKAADLSIRSPSCKGRSQSIPGTGGSSIGPSPIKFPRPPISTRIPPAPATPPPTTKPSSRIPPPPPSRTHQPTSVVSDPDRVPFPRLGGGSSNAIPIALVPHFQLTTVDASSITMPISDGFSPPGHWQWFATLWRGSIGPDITVVVKGVDDEIDAVEPTSRTSVGGGVANTPMAARERNSSSSAAGHSGVEIRLNDCRAVIVKTAIIGMSTRTRSASLATVGEENGAAGGSVVTQGENHTSGSMSGPASAAHQAKELENWEKAKRRVGFEVEEFLRR</sequence>
<keyword evidence="8" id="KW-1185">Reference proteome</keyword>
<dbReference type="Pfam" id="PF00505">
    <property type="entry name" value="HMG_box"/>
    <property type="match status" value="1"/>
</dbReference>
<evidence type="ECO:0000313" key="8">
    <source>
        <dbReference type="Proteomes" id="UP000053342"/>
    </source>
</evidence>
<dbReference type="InterPro" id="IPR009071">
    <property type="entry name" value="HMG_box_dom"/>
</dbReference>
<dbReference type="InterPro" id="IPR036910">
    <property type="entry name" value="HMG_box_dom_sf"/>
</dbReference>
<evidence type="ECO:0000313" key="7">
    <source>
        <dbReference type="EMBL" id="KIW45154.1"/>
    </source>
</evidence>
<feature type="compositionally biased region" description="Polar residues" evidence="5">
    <location>
        <begin position="853"/>
        <end position="867"/>
    </location>
</feature>
<feature type="region of interest" description="Disordered" evidence="5">
    <location>
        <begin position="847"/>
        <end position="876"/>
    </location>
</feature>
<keyword evidence="1" id="KW-0805">Transcription regulation</keyword>
<reference evidence="7 8" key="1">
    <citation type="submission" date="2015-01" db="EMBL/GenBank/DDBJ databases">
        <title>The Genome Sequence of Exophiala oligosperma CBS72588.</title>
        <authorList>
            <consortium name="The Broad Institute Genomics Platform"/>
            <person name="Cuomo C."/>
            <person name="de Hoog S."/>
            <person name="Gorbushina A."/>
            <person name="Stielow B."/>
            <person name="Teixiera M."/>
            <person name="Abouelleil A."/>
            <person name="Chapman S.B."/>
            <person name="Priest M."/>
            <person name="Young S.K."/>
            <person name="Wortman J."/>
            <person name="Nusbaum C."/>
            <person name="Birren B."/>
        </authorList>
    </citation>
    <scope>NUCLEOTIDE SEQUENCE [LARGE SCALE GENOMIC DNA]</scope>
    <source>
        <strain evidence="7 8">CBS 72588</strain>
    </source>
</reference>
<dbReference type="InterPro" id="IPR050140">
    <property type="entry name" value="SRY-related_HMG-box_TF-like"/>
</dbReference>
<feature type="region of interest" description="Disordered" evidence="5">
    <location>
        <begin position="561"/>
        <end position="618"/>
    </location>
</feature>
<feature type="compositionally biased region" description="Low complexity" evidence="5">
    <location>
        <begin position="81"/>
        <end position="96"/>
    </location>
</feature>
<evidence type="ECO:0000256" key="1">
    <source>
        <dbReference type="ARBA" id="ARBA00023015"/>
    </source>
</evidence>
<dbReference type="GO" id="GO:0000978">
    <property type="term" value="F:RNA polymerase II cis-regulatory region sequence-specific DNA binding"/>
    <property type="evidence" value="ECO:0007669"/>
    <property type="project" value="TreeGrafter"/>
</dbReference>
<feature type="compositionally biased region" description="Polar residues" evidence="5">
    <location>
        <begin position="204"/>
        <end position="213"/>
    </location>
</feature>
<dbReference type="GO" id="GO:0001228">
    <property type="term" value="F:DNA-binding transcription activator activity, RNA polymerase II-specific"/>
    <property type="evidence" value="ECO:0007669"/>
    <property type="project" value="TreeGrafter"/>
</dbReference>
<proteinExistence type="predicted"/>
<dbReference type="GO" id="GO:0030154">
    <property type="term" value="P:cell differentiation"/>
    <property type="evidence" value="ECO:0007669"/>
    <property type="project" value="TreeGrafter"/>
</dbReference>
<dbReference type="GeneID" id="27355636"/>
<dbReference type="AlphaFoldDB" id="A0A0D2EAZ1"/>
<dbReference type="PANTHER" id="PTHR10270:SF161">
    <property type="entry name" value="SEX-DETERMINING REGION Y PROTEIN"/>
    <property type="match status" value="1"/>
</dbReference>
<keyword evidence="2 4" id="KW-0238">DNA-binding</keyword>
<dbReference type="PROSITE" id="PS50118">
    <property type="entry name" value="HMG_BOX_2"/>
    <property type="match status" value="1"/>
</dbReference>
<keyword evidence="3" id="KW-0804">Transcription</keyword>
<dbReference type="SUPFAM" id="SSF47095">
    <property type="entry name" value="HMG-box"/>
    <property type="match status" value="1"/>
</dbReference>
<evidence type="ECO:0000256" key="5">
    <source>
        <dbReference type="SAM" id="MobiDB-lite"/>
    </source>
</evidence>
<feature type="compositionally biased region" description="Polar residues" evidence="5">
    <location>
        <begin position="571"/>
        <end position="583"/>
    </location>
</feature>
<dbReference type="SMART" id="SM00398">
    <property type="entry name" value="HMG"/>
    <property type="match status" value="1"/>
</dbReference>
<dbReference type="STRING" id="215243.A0A0D2EAZ1"/>
<evidence type="ECO:0000259" key="6">
    <source>
        <dbReference type="PROSITE" id="PS50118"/>
    </source>
</evidence>
<evidence type="ECO:0000256" key="3">
    <source>
        <dbReference type="ARBA" id="ARBA00023163"/>
    </source>
</evidence>
<evidence type="ECO:0000256" key="4">
    <source>
        <dbReference type="PROSITE-ProRule" id="PRU00267"/>
    </source>
</evidence>
<dbReference type="Gene3D" id="1.10.30.10">
    <property type="entry name" value="High mobility group box domain"/>
    <property type="match status" value="1"/>
</dbReference>
<feature type="region of interest" description="Disordered" evidence="5">
    <location>
        <begin position="630"/>
        <end position="709"/>
    </location>
</feature>
<dbReference type="EMBL" id="KN847334">
    <property type="protein sequence ID" value="KIW45154.1"/>
    <property type="molecule type" value="Genomic_DNA"/>
</dbReference>
<dbReference type="Proteomes" id="UP000053342">
    <property type="component" value="Unassembled WGS sequence"/>
</dbReference>
<dbReference type="VEuPathDB" id="FungiDB:PV06_03562"/>
<dbReference type="HOGENOM" id="CLU_010453_0_0_1"/>
<dbReference type="RefSeq" id="XP_016265370.1">
    <property type="nucleotide sequence ID" value="XM_016404365.1"/>
</dbReference>
<feature type="region of interest" description="Disordered" evidence="5">
    <location>
        <begin position="779"/>
        <end position="809"/>
    </location>
</feature>
<feature type="compositionally biased region" description="Pro residues" evidence="5">
    <location>
        <begin position="654"/>
        <end position="688"/>
    </location>
</feature>
<feature type="DNA-binding region" description="HMG box" evidence="4">
    <location>
        <begin position="128"/>
        <end position="196"/>
    </location>
</feature>
<dbReference type="GO" id="GO:0005634">
    <property type="term" value="C:nucleus"/>
    <property type="evidence" value="ECO:0007669"/>
    <property type="project" value="UniProtKB-UniRule"/>
</dbReference>
<dbReference type="OrthoDB" id="6247875at2759"/>
<evidence type="ECO:0000256" key="2">
    <source>
        <dbReference type="ARBA" id="ARBA00023125"/>
    </source>
</evidence>
<feature type="region of interest" description="Disordered" evidence="5">
    <location>
        <begin position="1"/>
        <end position="126"/>
    </location>
</feature>
<feature type="domain" description="HMG box" evidence="6">
    <location>
        <begin position="128"/>
        <end position="196"/>
    </location>
</feature>
<feature type="region of interest" description="Disordered" evidence="5">
    <location>
        <begin position="184"/>
        <end position="224"/>
    </location>
</feature>